<comment type="caution">
    <text evidence="2">The sequence shown here is derived from an EMBL/GenBank/DDBJ whole genome shotgun (WGS) entry which is preliminary data.</text>
</comment>
<dbReference type="PANTHER" id="PTHR12601:SF6">
    <property type="entry name" value="CLUSTERED MITOCHONDRIA PROTEIN HOMOLOG"/>
    <property type="match status" value="1"/>
</dbReference>
<evidence type="ECO:0000256" key="1">
    <source>
        <dbReference type="SAM" id="MobiDB-lite"/>
    </source>
</evidence>
<protein>
    <submittedName>
        <fullName evidence="2">Uncharacterized protein</fullName>
    </submittedName>
</protein>
<feature type="non-terminal residue" evidence="2">
    <location>
        <position position="1"/>
    </location>
</feature>
<name>A0A8S3IV92_9BILA</name>
<dbReference type="GO" id="GO:0005737">
    <property type="term" value="C:cytoplasm"/>
    <property type="evidence" value="ECO:0007669"/>
    <property type="project" value="TreeGrafter"/>
</dbReference>
<proteinExistence type="predicted"/>
<accession>A0A8S3IV92</accession>
<dbReference type="Gene3D" id="1.25.40.10">
    <property type="entry name" value="Tetratricopeptide repeat domain"/>
    <property type="match status" value="1"/>
</dbReference>
<organism evidence="2 3">
    <name type="scientific">Rotaria magnacalcarata</name>
    <dbReference type="NCBI Taxonomy" id="392030"/>
    <lineage>
        <taxon>Eukaryota</taxon>
        <taxon>Metazoa</taxon>
        <taxon>Spiralia</taxon>
        <taxon>Gnathifera</taxon>
        <taxon>Rotifera</taxon>
        <taxon>Eurotatoria</taxon>
        <taxon>Bdelloidea</taxon>
        <taxon>Philodinida</taxon>
        <taxon>Philodinidae</taxon>
        <taxon>Rotaria</taxon>
    </lineage>
</organism>
<sequence>FYGLKSLKVALSHHLCARIQSCRGDFRSALSSEREAYQIYKLQLGDEHERTRESAQVLQHLTEQAVVLQKRMNDVVKGQLLMIPSITIQQPSFQNVLEMLNVVNGILFIQIREKDLDLLREELAKQSVDEQQQQQQQQATTTPSTKTISEAAEAAAALMNDEVD</sequence>
<dbReference type="GO" id="GO:0003729">
    <property type="term" value="F:mRNA binding"/>
    <property type="evidence" value="ECO:0007669"/>
    <property type="project" value="TreeGrafter"/>
</dbReference>
<dbReference type="Proteomes" id="UP000681720">
    <property type="component" value="Unassembled WGS sequence"/>
</dbReference>
<dbReference type="AlphaFoldDB" id="A0A8S3IV92"/>
<dbReference type="PANTHER" id="PTHR12601">
    <property type="entry name" value="EUKARYOTIC TRANSLATION INITIATION FACTOR 3 SUBUNIT EIF-3"/>
    <property type="match status" value="1"/>
</dbReference>
<evidence type="ECO:0000313" key="2">
    <source>
        <dbReference type="EMBL" id="CAF5207140.1"/>
    </source>
</evidence>
<reference evidence="2" key="1">
    <citation type="submission" date="2021-02" db="EMBL/GenBank/DDBJ databases">
        <authorList>
            <person name="Nowell W R."/>
        </authorList>
    </citation>
    <scope>NUCLEOTIDE SEQUENCE</scope>
</reference>
<feature type="compositionally biased region" description="Polar residues" evidence="1">
    <location>
        <begin position="139"/>
        <end position="148"/>
    </location>
</feature>
<dbReference type="InterPro" id="IPR027523">
    <property type="entry name" value="CLU_prot"/>
</dbReference>
<dbReference type="GO" id="GO:0048312">
    <property type="term" value="P:intracellular distribution of mitochondria"/>
    <property type="evidence" value="ECO:0007669"/>
    <property type="project" value="TreeGrafter"/>
</dbReference>
<gene>
    <name evidence="2" type="ORF">GIL414_LOCUS78527</name>
</gene>
<evidence type="ECO:0000313" key="3">
    <source>
        <dbReference type="Proteomes" id="UP000681720"/>
    </source>
</evidence>
<dbReference type="EMBL" id="CAJOBJ010350153">
    <property type="protein sequence ID" value="CAF5207140.1"/>
    <property type="molecule type" value="Genomic_DNA"/>
</dbReference>
<dbReference type="InterPro" id="IPR011990">
    <property type="entry name" value="TPR-like_helical_dom_sf"/>
</dbReference>
<feature type="region of interest" description="Disordered" evidence="1">
    <location>
        <begin position="127"/>
        <end position="164"/>
    </location>
</feature>